<reference evidence="3 5" key="1">
    <citation type="journal article" date="2017" name="Nature">
        <title>The sunflower genome provides insights into oil metabolism, flowering and Asterid evolution.</title>
        <authorList>
            <person name="Badouin H."/>
            <person name="Gouzy J."/>
            <person name="Grassa C.J."/>
            <person name="Murat F."/>
            <person name="Staton S.E."/>
            <person name="Cottret L."/>
            <person name="Lelandais-Briere C."/>
            <person name="Owens G.L."/>
            <person name="Carrere S."/>
            <person name="Mayjonade B."/>
            <person name="Legrand L."/>
            <person name="Gill N."/>
            <person name="Kane N.C."/>
            <person name="Bowers J.E."/>
            <person name="Hubner S."/>
            <person name="Bellec A."/>
            <person name="Berard A."/>
            <person name="Berges H."/>
            <person name="Blanchet N."/>
            <person name="Boniface M.C."/>
            <person name="Brunel D."/>
            <person name="Catrice O."/>
            <person name="Chaidir N."/>
            <person name="Claudel C."/>
            <person name="Donnadieu C."/>
            <person name="Faraut T."/>
            <person name="Fievet G."/>
            <person name="Helmstetter N."/>
            <person name="King M."/>
            <person name="Knapp S.J."/>
            <person name="Lai Z."/>
            <person name="Le Paslier M.C."/>
            <person name="Lippi Y."/>
            <person name="Lorenzon L."/>
            <person name="Mandel J.R."/>
            <person name="Marage G."/>
            <person name="Marchand G."/>
            <person name="Marquand E."/>
            <person name="Bret-Mestries E."/>
            <person name="Morien E."/>
            <person name="Nambeesan S."/>
            <person name="Nguyen T."/>
            <person name="Pegot-Espagnet P."/>
            <person name="Pouilly N."/>
            <person name="Raftis F."/>
            <person name="Sallet E."/>
            <person name="Schiex T."/>
            <person name="Thomas J."/>
            <person name="Vandecasteele C."/>
            <person name="Vares D."/>
            <person name="Vear F."/>
            <person name="Vautrin S."/>
            <person name="Crespi M."/>
            <person name="Mangin B."/>
            <person name="Burke J.M."/>
            <person name="Salse J."/>
            <person name="Munos S."/>
            <person name="Vincourt P."/>
            <person name="Rieseberg L.H."/>
            <person name="Langlade N.B."/>
        </authorList>
    </citation>
    <scope>NUCLEOTIDE SEQUENCE [LARGE SCALE GENOMIC DNA]</scope>
    <source>
        <strain evidence="5">cv. SF193</strain>
        <tissue evidence="3">Leaves</tissue>
    </source>
</reference>
<dbReference type="Proteomes" id="UP000215914">
    <property type="component" value="Chromosome 17"/>
</dbReference>
<name>A0A251RTH4_HELAN</name>
<feature type="compositionally biased region" description="Polar residues" evidence="1">
    <location>
        <begin position="83"/>
        <end position="107"/>
    </location>
</feature>
<dbReference type="AlphaFoldDB" id="A0A251RTH4"/>
<keyword evidence="2" id="KW-0812">Transmembrane</keyword>
<feature type="transmembrane region" description="Helical" evidence="2">
    <location>
        <begin position="16"/>
        <end position="36"/>
    </location>
</feature>
<evidence type="ECO:0000256" key="1">
    <source>
        <dbReference type="SAM" id="MobiDB-lite"/>
    </source>
</evidence>
<reference evidence="4" key="2">
    <citation type="submission" date="2017-02" db="EMBL/GenBank/DDBJ databases">
        <title>Sunflower complete genome.</title>
        <authorList>
            <person name="Langlade N."/>
            <person name="Munos S."/>
        </authorList>
    </citation>
    <scope>NUCLEOTIDE SEQUENCE [LARGE SCALE GENOMIC DNA]</scope>
    <source>
        <tissue evidence="4">Leaves</tissue>
    </source>
</reference>
<reference evidence="3" key="3">
    <citation type="submission" date="2020-06" db="EMBL/GenBank/DDBJ databases">
        <title>Helianthus annuus Genome sequencing and assembly Release 2.</title>
        <authorList>
            <person name="Gouzy J."/>
            <person name="Langlade N."/>
            <person name="Munos S."/>
        </authorList>
    </citation>
    <scope>NUCLEOTIDE SEQUENCE</scope>
    <source>
        <tissue evidence="3">Leaves</tissue>
    </source>
</reference>
<gene>
    <name evidence="4" type="ORF">HannXRQ_Chr17g0562861</name>
    <name evidence="3" type="ORF">HanXRQr2_Chr17g0821271</name>
</gene>
<evidence type="ECO:0000313" key="4">
    <source>
        <dbReference type="EMBL" id="OTF87531.1"/>
    </source>
</evidence>
<evidence type="ECO:0000313" key="5">
    <source>
        <dbReference type="Proteomes" id="UP000215914"/>
    </source>
</evidence>
<dbReference type="Gramene" id="mRNA:HanXRQr2_Chr17g0821271">
    <property type="protein sequence ID" value="CDS:HanXRQr2_Chr17g0821271.1"/>
    <property type="gene ID" value="HanXRQr2_Chr17g0821271"/>
</dbReference>
<evidence type="ECO:0000256" key="2">
    <source>
        <dbReference type="SAM" id="Phobius"/>
    </source>
</evidence>
<feature type="region of interest" description="Disordered" evidence="1">
    <location>
        <begin position="83"/>
        <end position="111"/>
    </location>
</feature>
<evidence type="ECO:0000313" key="3">
    <source>
        <dbReference type="EMBL" id="KAF5756979.1"/>
    </source>
</evidence>
<keyword evidence="2" id="KW-1133">Transmembrane helix</keyword>
<accession>A0A251RTH4</accession>
<organism evidence="4 5">
    <name type="scientific">Helianthus annuus</name>
    <name type="common">Common sunflower</name>
    <dbReference type="NCBI Taxonomy" id="4232"/>
    <lineage>
        <taxon>Eukaryota</taxon>
        <taxon>Viridiplantae</taxon>
        <taxon>Streptophyta</taxon>
        <taxon>Embryophyta</taxon>
        <taxon>Tracheophyta</taxon>
        <taxon>Spermatophyta</taxon>
        <taxon>Magnoliopsida</taxon>
        <taxon>eudicotyledons</taxon>
        <taxon>Gunneridae</taxon>
        <taxon>Pentapetalae</taxon>
        <taxon>asterids</taxon>
        <taxon>campanulids</taxon>
        <taxon>Asterales</taxon>
        <taxon>Asteraceae</taxon>
        <taxon>Asteroideae</taxon>
        <taxon>Heliantheae alliance</taxon>
        <taxon>Heliantheae</taxon>
        <taxon>Helianthus</taxon>
    </lineage>
</organism>
<dbReference type="EMBL" id="MNCJ02000332">
    <property type="protein sequence ID" value="KAF5756979.1"/>
    <property type="molecule type" value="Genomic_DNA"/>
</dbReference>
<sequence>MYRSYAGNNKRRWRQWLCFGLQIVSGFGSGLVTFWFRVLVIGSQQVIGSYLSGVLGLDVLGFDQRFGSRGSVRRLVSVDSVEPNQLSQRNESTQRVNPVDSVNSTGQPVRLFDTKDGKCLSRD</sequence>
<protein>
    <submittedName>
        <fullName evidence="4">Uncharacterized protein</fullName>
    </submittedName>
</protein>
<keyword evidence="5" id="KW-1185">Reference proteome</keyword>
<dbReference type="EMBL" id="CM007906">
    <property type="protein sequence ID" value="OTF87531.1"/>
    <property type="molecule type" value="Genomic_DNA"/>
</dbReference>
<proteinExistence type="predicted"/>
<dbReference type="InParanoid" id="A0A251RTH4"/>
<keyword evidence="2" id="KW-0472">Membrane</keyword>